<dbReference type="InterPro" id="IPR006656">
    <property type="entry name" value="Mopterin_OxRdtase"/>
</dbReference>
<evidence type="ECO:0000256" key="3">
    <source>
        <dbReference type="ARBA" id="ARBA00010312"/>
    </source>
</evidence>
<dbReference type="Gene3D" id="3.40.228.10">
    <property type="entry name" value="Dimethylsulfoxide Reductase, domain 2"/>
    <property type="match status" value="1"/>
</dbReference>
<dbReference type="PANTHER" id="PTHR43742:SF4">
    <property type="entry name" value="TRIMETHYLAMINE-N-OXIDE REDUCTASE 1"/>
    <property type="match status" value="1"/>
</dbReference>
<dbReference type="FunFam" id="2.40.40.20:FF:000009">
    <property type="entry name" value="Biotin sulfoxide reductase 2"/>
    <property type="match status" value="1"/>
</dbReference>
<dbReference type="Gene3D" id="3.90.55.10">
    <property type="entry name" value="Dimethylsulfoxide Reductase, domain 3"/>
    <property type="match status" value="1"/>
</dbReference>
<dbReference type="PROSITE" id="PS00490">
    <property type="entry name" value="MOLYBDOPTERIN_PROK_2"/>
    <property type="match status" value="1"/>
</dbReference>
<comment type="function">
    <text evidence="1 11">Reduces trimethylamine-N-oxide (TMAO) into trimethylamine; an anaerobic reaction coupled to energy-yielding reactions.</text>
</comment>
<gene>
    <name evidence="11" type="primary">torA</name>
    <name evidence="15" type="ORF">LHGZ1_1140</name>
</gene>
<dbReference type="NCBIfam" id="TIGR02164">
    <property type="entry name" value="torA"/>
    <property type="match status" value="1"/>
</dbReference>
<feature type="domain" description="Molybdopterin oxidoreductase N-terminal" evidence="14">
    <location>
        <begin position="56"/>
        <end position="96"/>
    </location>
</feature>
<evidence type="ECO:0000256" key="11">
    <source>
        <dbReference type="RuleBase" id="RU368014"/>
    </source>
</evidence>
<evidence type="ECO:0000259" key="14">
    <source>
        <dbReference type="Pfam" id="PF18364"/>
    </source>
</evidence>
<evidence type="ECO:0000256" key="6">
    <source>
        <dbReference type="ARBA" id="ARBA00022723"/>
    </source>
</evidence>
<comment type="PTM">
    <text evidence="11">Exported by the Tat system.</text>
</comment>
<reference evidence="16" key="1">
    <citation type="submission" date="2017-06" db="EMBL/GenBank/DDBJ databases">
        <title>Whole genome sequence of Laribacter hongkongensis LHGZ1.</title>
        <authorList>
            <person name="Chen D."/>
            <person name="Wu H."/>
            <person name="Chen J."/>
        </authorList>
    </citation>
    <scope>NUCLEOTIDE SEQUENCE [LARGE SCALE GENOMIC DNA]</scope>
    <source>
        <strain evidence="16">LHGZ1</strain>
    </source>
</reference>
<dbReference type="GO" id="GO:0030288">
    <property type="term" value="C:outer membrane-bounded periplasmic space"/>
    <property type="evidence" value="ECO:0007669"/>
    <property type="project" value="TreeGrafter"/>
</dbReference>
<evidence type="ECO:0000313" key="16">
    <source>
        <dbReference type="Proteomes" id="UP000197424"/>
    </source>
</evidence>
<dbReference type="PROSITE" id="PS00932">
    <property type="entry name" value="MOLYBDOPTERIN_PROK_3"/>
    <property type="match status" value="1"/>
</dbReference>
<feature type="domain" description="Molybdopterin oxidoreductase" evidence="12">
    <location>
        <begin position="100"/>
        <end position="574"/>
    </location>
</feature>
<dbReference type="EMBL" id="CP022115">
    <property type="protein sequence ID" value="ASJ23971.1"/>
    <property type="molecule type" value="Genomic_DNA"/>
</dbReference>
<dbReference type="GO" id="GO:0009061">
    <property type="term" value="P:anaerobic respiration"/>
    <property type="evidence" value="ECO:0007669"/>
    <property type="project" value="TreeGrafter"/>
</dbReference>
<protein>
    <recommendedName>
        <fullName evidence="4 11">Trimethylamine-N-oxide reductase</fullName>
        <shortName evidence="11">TMAO reductase</shortName>
        <ecNumber evidence="4 11">1.7.2.3</ecNumber>
    </recommendedName>
</protein>
<evidence type="ECO:0000313" key="15">
    <source>
        <dbReference type="EMBL" id="ASJ23971.1"/>
    </source>
</evidence>
<dbReference type="InterPro" id="IPR006657">
    <property type="entry name" value="MoPterin_dinucl-bd_dom"/>
</dbReference>
<sequence length="836" mass="93020">MNPIGRRDFLKGLSVASAVALMGPGWLLSRESQAATAAGTGTGAAAATAGPEWKLTGSHWGAIRARVSGGKVVEVKPFEFDKHPTEMINGIIGLIYSPSRIRYPMVRLDWLKKREKSDTTQRGDNRFVRVTWDQALDLFYGELERIQKQHGPWALHTGLVGWRQTGQFHSCGNHMLRAIGMHGLSVSTSGDYSTGAGQVILPYVLGSTEVYSQGTSWEVILKNSNTVIFWASDPVKNLQVGWNCETHEAYDYLAQLKSKIAARQIKVISIDPVKSKTQNYLGCERQYVNPMTDVPLMLALAHVLYTEKLYDKKFVDTYTLGFEKFLPYLLGQGADKTAKTPEWAEKICGVPAGRIRELARLMAKGRTQLIFGWAIQRQQHGEQPYWMGAVLAAMLGQIGLPGGGVSYAHHYSSIGVPSSGAAMPGAFPLNLDPGKTPKYPNGNYKGYSPVIPCARVIDALLEPGKVINANGNKVKLPPYKMVVHCGGNQWHRQQDRNKMKVAYRKLETVVCVDYTWTATCRFSDIVLPACTQFERNDIDAYGSYSGRGVIAMQKLVDPLFHSRPDFEIFRDLTRRFGRDKEYCRGMEEMQWLETLYEACRKENARKFPMPPFGEFWKKGYVLFPAGQPTVRHAEFREDAELNALGTPSGFIEIFSRKIANYGYADCPGHPVWMEKQERSHGGPRSDRYPLWMQSIHPDKRLHSQMCDSEPMRQTYSVKGREPLYMSPQDARARGIRNGDLVRIFNDRGQAIVGAVVSDDFPSGVVRLQEGAWYGPTGPEIGALDTYGDPNTMTADIPSSSLAQAVSANTCLVQVEKFKGKVPEVTAFGGPTEVTAS</sequence>
<evidence type="ECO:0000259" key="13">
    <source>
        <dbReference type="Pfam" id="PF01568"/>
    </source>
</evidence>
<dbReference type="EC" id="1.7.2.3" evidence="4 11"/>
<comment type="subcellular location">
    <subcellularLocation>
        <location evidence="2 11">Periplasm</location>
    </subcellularLocation>
</comment>
<keyword evidence="7" id="KW-0732">Signal</keyword>
<keyword evidence="9 11" id="KW-0560">Oxidoreductase</keyword>
<dbReference type="InterPro" id="IPR009010">
    <property type="entry name" value="Asp_de-COase-like_dom_sf"/>
</dbReference>
<feature type="domain" description="Molybdopterin dinucleotide-binding" evidence="13">
    <location>
        <begin position="690"/>
        <end position="810"/>
    </location>
</feature>
<keyword evidence="6 11" id="KW-0479">Metal-binding</keyword>
<accession>A0A248LHK1</accession>
<evidence type="ECO:0000256" key="10">
    <source>
        <dbReference type="ARBA" id="ARBA00049407"/>
    </source>
</evidence>
<dbReference type="Pfam" id="PF18364">
    <property type="entry name" value="Molybdopterin_N"/>
    <property type="match status" value="1"/>
</dbReference>
<evidence type="ECO:0000256" key="9">
    <source>
        <dbReference type="ARBA" id="ARBA00023002"/>
    </source>
</evidence>
<name>A0A248LHK1_9NEIS</name>
<dbReference type="SUPFAM" id="SSF53706">
    <property type="entry name" value="Formate dehydrogenase/DMSO reductase, domains 1-3"/>
    <property type="match status" value="1"/>
</dbReference>
<proteinExistence type="inferred from homology"/>
<dbReference type="InterPro" id="IPR041954">
    <property type="entry name" value="CT_DMSOR/BSOR/TMAOR"/>
</dbReference>
<organism evidence="15 16">
    <name type="scientific">Laribacter hongkongensis</name>
    <dbReference type="NCBI Taxonomy" id="168471"/>
    <lineage>
        <taxon>Bacteria</taxon>
        <taxon>Pseudomonadati</taxon>
        <taxon>Pseudomonadota</taxon>
        <taxon>Betaproteobacteria</taxon>
        <taxon>Neisseriales</taxon>
        <taxon>Aquaspirillaceae</taxon>
        <taxon>Laribacter</taxon>
    </lineage>
</organism>
<evidence type="ECO:0000256" key="2">
    <source>
        <dbReference type="ARBA" id="ARBA00004418"/>
    </source>
</evidence>
<comment type="catalytic activity">
    <reaction evidence="10 11">
        <text>trimethylamine + 2 Fe(III)-[cytochrome c] + H2O = trimethylamine N-oxide + 2 Fe(II)-[cytochrome c] + 3 H(+)</text>
        <dbReference type="Rhea" id="RHEA:24236"/>
        <dbReference type="Rhea" id="RHEA-COMP:10350"/>
        <dbReference type="Rhea" id="RHEA-COMP:14399"/>
        <dbReference type="ChEBI" id="CHEBI:15377"/>
        <dbReference type="ChEBI" id="CHEBI:15378"/>
        <dbReference type="ChEBI" id="CHEBI:15724"/>
        <dbReference type="ChEBI" id="CHEBI:29033"/>
        <dbReference type="ChEBI" id="CHEBI:29034"/>
        <dbReference type="ChEBI" id="CHEBI:58389"/>
        <dbReference type="EC" id="1.7.2.3"/>
    </reaction>
</comment>
<dbReference type="CDD" id="cd02793">
    <property type="entry name" value="MopB_CT_DMSOR-BSOR-TMAOR"/>
    <property type="match status" value="1"/>
</dbReference>
<dbReference type="Gene3D" id="3.40.50.740">
    <property type="match status" value="1"/>
</dbReference>
<dbReference type="Pfam" id="PF01568">
    <property type="entry name" value="Molydop_binding"/>
    <property type="match status" value="1"/>
</dbReference>
<dbReference type="PROSITE" id="PS51318">
    <property type="entry name" value="TAT"/>
    <property type="match status" value="1"/>
</dbReference>
<dbReference type="GO" id="GO:0009055">
    <property type="term" value="F:electron transfer activity"/>
    <property type="evidence" value="ECO:0007669"/>
    <property type="project" value="TreeGrafter"/>
</dbReference>
<evidence type="ECO:0000256" key="5">
    <source>
        <dbReference type="ARBA" id="ARBA00022505"/>
    </source>
</evidence>
<dbReference type="Gene3D" id="2.40.40.20">
    <property type="match status" value="1"/>
</dbReference>
<evidence type="ECO:0000256" key="8">
    <source>
        <dbReference type="ARBA" id="ARBA00022764"/>
    </source>
</evidence>
<dbReference type="RefSeq" id="WP_088860433.1">
    <property type="nucleotide sequence ID" value="NZ_CP022115.1"/>
</dbReference>
<dbReference type="InterPro" id="IPR006655">
    <property type="entry name" value="Mopterin_OxRdtase_prok_CS"/>
</dbReference>
<dbReference type="InterPro" id="IPR019546">
    <property type="entry name" value="TAT_signal_bac_arc"/>
</dbReference>
<dbReference type="AlphaFoldDB" id="A0A248LHK1"/>
<dbReference type="SUPFAM" id="SSF50692">
    <property type="entry name" value="ADC-like"/>
    <property type="match status" value="1"/>
</dbReference>
<dbReference type="InterPro" id="IPR006311">
    <property type="entry name" value="TAT_signal"/>
</dbReference>
<dbReference type="Proteomes" id="UP000197424">
    <property type="component" value="Chromosome"/>
</dbReference>
<evidence type="ECO:0000256" key="7">
    <source>
        <dbReference type="ARBA" id="ARBA00022729"/>
    </source>
</evidence>
<keyword evidence="8 11" id="KW-0574">Periplasm</keyword>
<dbReference type="GO" id="GO:0030151">
    <property type="term" value="F:molybdenum ion binding"/>
    <property type="evidence" value="ECO:0007669"/>
    <property type="project" value="UniProtKB-UniRule"/>
</dbReference>
<dbReference type="GO" id="GO:0043546">
    <property type="term" value="F:molybdopterin cofactor binding"/>
    <property type="evidence" value="ECO:0007669"/>
    <property type="project" value="UniProtKB-UniRule"/>
</dbReference>
<dbReference type="GO" id="GO:0050626">
    <property type="term" value="F:trimethylamine-N-oxide reductase (cytochrome c) activity"/>
    <property type="evidence" value="ECO:0007669"/>
    <property type="project" value="UniProtKB-UniRule"/>
</dbReference>
<evidence type="ECO:0000256" key="4">
    <source>
        <dbReference type="ARBA" id="ARBA00011885"/>
    </source>
</evidence>
<dbReference type="InterPro" id="IPR050612">
    <property type="entry name" value="Prok_Mopterin_Oxidored"/>
</dbReference>
<keyword evidence="5 11" id="KW-0500">Molybdenum</keyword>
<dbReference type="NCBIfam" id="TIGR01409">
    <property type="entry name" value="TAT_signal_seq"/>
    <property type="match status" value="1"/>
</dbReference>
<dbReference type="Pfam" id="PF00384">
    <property type="entry name" value="Molybdopterin"/>
    <property type="match status" value="1"/>
</dbReference>
<evidence type="ECO:0000259" key="12">
    <source>
        <dbReference type="Pfam" id="PF00384"/>
    </source>
</evidence>
<comment type="similarity">
    <text evidence="3 11">Belongs to the prokaryotic molybdopterin-containing oxidoreductase family.</text>
</comment>
<dbReference type="InterPro" id="IPR011887">
    <property type="entry name" value="TorA"/>
</dbReference>
<dbReference type="InterPro" id="IPR041460">
    <property type="entry name" value="Molybdopterin_N"/>
</dbReference>
<comment type="cofactor">
    <cofactor evidence="11">
        <name>Mo-bis(molybdopterin guanine dinucleotide)</name>
        <dbReference type="ChEBI" id="CHEBI:60539"/>
    </cofactor>
    <text evidence="11">Binds 1 molybdenum-bis(molybdopterin guanine dinucleotide) (Mo-bis-MGD) cofactor per subunit.</text>
</comment>
<evidence type="ECO:0000256" key="1">
    <source>
        <dbReference type="ARBA" id="ARBA00003013"/>
    </source>
</evidence>
<dbReference type="NCBIfam" id="NF011682">
    <property type="entry name" value="PRK15102.1"/>
    <property type="match status" value="1"/>
</dbReference>
<dbReference type="FunFam" id="3.40.228.10:FF:000003">
    <property type="entry name" value="Biotin sulfoxide reductase 2"/>
    <property type="match status" value="1"/>
</dbReference>
<dbReference type="OrthoDB" id="9759518at2"/>
<dbReference type="PANTHER" id="PTHR43742">
    <property type="entry name" value="TRIMETHYLAMINE-N-OXIDE REDUCTASE"/>
    <property type="match status" value="1"/>
</dbReference>